<evidence type="ECO:0000313" key="6">
    <source>
        <dbReference type="Proteomes" id="UP001442841"/>
    </source>
</evidence>
<dbReference type="RefSeq" id="WP_425310230.1">
    <property type="nucleotide sequence ID" value="NZ_CP154795.1"/>
</dbReference>
<evidence type="ECO:0000259" key="3">
    <source>
        <dbReference type="Pfam" id="PF00534"/>
    </source>
</evidence>
<dbReference type="EMBL" id="CP154795">
    <property type="protein sequence ID" value="XAN08802.1"/>
    <property type="molecule type" value="Genomic_DNA"/>
</dbReference>
<dbReference type="GO" id="GO:0016757">
    <property type="term" value="F:glycosyltransferase activity"/>
    <property type="evidence" value="ECO:0007669"/>
    <property type="project" value="UniProtKB-KW"/>
</dbReference>
<keyword evidence="2 5" id="KW-0808">Transferase</keyword>
<reference evidence="5 6" key="1">
    <citation type="submission" date="2024-04" db="EMBL/GenBank/DDBJ databases">
        <title>Isolation of an actinomycete strain from pig manure.</title>
        <authorList>
            <person name="Gong T."/>
            <person name="Yu Z."/>
            <person name="An M."/>
            <person name="Wei C."/>
            <person name="Yang W."/>
            <person name="Liu L."/>
        </authorList>
    </citation>
    <scope>NUCLEOTIDE SEQUENCE [LARGE SCALE GENOMIC DNA]</scope>
    <source>
        <strain evidence="5 6">ZF39</strain>
    </source>
</reference>
<feature type="domain" description="Glycosyl transferase family 1" evidence="3">
    <location>
        <begin position="187"/>
        <end position="344"/>
    </location>
</feature>
<dbReference type="PANTHER" id="PTHR45947">
    <property type="entry name" value="SULFOQUINOVOSYL TRANSFERASE SQD2"/>
    <property type="match status" value="1"/>
</dbReference>
<dbReference type="PANTHER" id="PTHR45947:SF3">
    <property type="entry name" value="SULFOQUINOVOSYL TRANSFERASE SQD2"/>
    <property type="match status" value="1"/>
</dbReference>
<gene>
    <name evidence="5" type="ORF">AADG42_16310</name>
</gene>
<dbReference type="InterPro" id="IPR028098">
    <property type="entry name" value="Glyco_trans_4-like_N"/>
</dbReference>
<dbReference type="Proteomes" id="UP001442841">
    <property type="component" value="Chromosome"/>
</dbReference>
<dbReference type="Gene3D" id="3.40.50.2000">
    <property type="entry name" value="Glycogen Phosphorylase B"/>
    <property type="match status" value="2"/>
</dbReference>
<evidence type="ECO:0000256" key="1">
    <source>
        <dbReference type="ARBA" id="ARBA00022676"/>
    </source>
</evidence>
<keyword evidence="1 5" id="KW-0328">Glycosyltransferase</keyword>
<keyword evidence="6" id="KW-1185">Reference proteome</keyword>
<dbReference type="EC" id="2.4.-.-" evidence="5"/>
<evidence type="ECO:0000313" key="5">
    <source>
        <dbReference type="EMBL" id="XAN08802.1"/>
    </source>
</evidence>
<evidence type="ECO:0000259" key="4">
    <source>
        <dbReference type="Pfam" id="PF13439"/>
    </source>
</evidence>
<evidence type="ECO:0000256" key="2">
    <source>
        <dbReference type="ARBA" id="ARBA00022679"/>
    </source>
</evidence>
<feature type="domain" description="Glycosyltransferase subfamily 4-like N-terminal" evidence="4">
    <location>
        <begin position="14"/>
        <end position="181"/>
    </location>
</feature>
<sequence length="376" mass="41242">MRVAIVTESFLPQVNGVTHSVMRVLEHLRAEGHEAMVIAPQDAGLPKEYAGFPVRGILSVALPGYAEVRVATTPQWRFERLFAEFRPDVVHLAAPIGMGHQAALACQRLGIPSVAIYQTDVPSYASRYGLPAAEPLLWKWFRTVHELATMTLAPSTYARQQLLSAGVRRVGLWGRGVDAERFHPAKRDEAFRRELAPNGEKLIGYVGRLAPEKQVEDLEVLANLPGTRTVIVGKGPKADELREILPRAVFLGQLTGDDLPRMLASMDVFVAPGELETFCQTIQEAQASGVPPIAPARGGPIDLIDASHTGWLYAPGDLAGMRAHVRDLLGDDFKREVFGRKAREAVEHRTWATTCAQLVGHYAEAIETHHQLARAA</sequence>
<dbReference type="InterPro" id="IPR001296">
    <property type="entry name" value="Glyco_trans_1"/>
</dbReference>
<organism evidence="5 6">
    <name type="scientific">Ammonicoccus fulvus</name>
    <dbReference type="NCBI Taxonomy" id="3138240"/>
    <lineage>
        <taxon>Bacteria</taxon>
        <taxon>Bacillati</taxon>
        <taxon>Actinomycetota</taxon>
        <taxon>Actinomycetes</taxon>
        <taxon>Propionibacteriales</taxon>
        <taxon>Propionibacteriaceae</taxon>
        <taxon>Ammonicoccus</taxon>
    </lineage>
</organism>
<dbReference type="Pfam" id="PF13439">
    <property type="entry name" value="Glyco_transf_4"/>
    <property type="match status" value="1"/>
</dbReference>
<name>A0ABZ3FTT1_9ACTN</name>
<proteinExistence type="predicted"/>
<dbReference type="CDD" id="cd03814">
    <property type="entry name" value="GT4-like"/>
    <property type="match status" value="1"/>
</dbReference>
<accession>A0ABZ3FTT1</accession>
<dbReference type="SUPFAM" id="SSF53756">
    <property type="entry name" value="UDP-Glycosyltransferase/glycogen phosphorylase"/>
    <property type="match status" value="1"/>
</dbReference>
<protein>
    <submittedName>
        <fullName evidence="5">Glycosyltransferase family 1 protein</fullName>
        <ecNumber evidence="5">2.4.-.-</ecNumber>
    </submittedName>
</protein>
<dbReference type="Pfam" id="PF00534">
    <property type="entry name" value="Glycos_transf_1"/>
    <property type="match status" value="1"/>
</dbReference>
<dbReference type="InterPro" id="IPR050194">
    <property type="entry name" value="Glycosyltransferase_grp1"/>
</dbReference>